<accession>A0A3L6PF65</accession>
<evidence type="ECO:0000313" key="5">
    <source>
        <dbReference type="EMBL" id="RLM56227.1"/>
    </source>
</evidence>
<keyword evidence="6" id="KW-1185">Reference proteome</keyword>
<dbReference type="GO" id="GO:0005546">
    <property type="term" value="F:phosphatidylinositol-4,5-bisphosphate binding"/>
    <property type="evidence" value="ECO:0007669"/>
    <property type="project" value="InterPro"/>
</dbReference>
<dbReference type="STRING" id="4540.A0A3L6PF65"/>
<protein>
    <recommendedName>
        <fullName evidence="3">Exocyst subunit Exo70 family protein</fullName>
    </recommendedName>
</protein>
<evidence type="ECO:0000256" key="2">
    <source>
        <dbReference type="ARBA" id="ARBA00022448"/>
    </source>
</evidence>
<dbReference type="GO" id="GO:0000145">
    <property type="term" value="C:exocyst"/>
    <property type="evidence" value="ECO:0007669"/>
    <property type="project" value="InterPro"/>
</dbReference>
<dbReference type="SUPFAM" id="SSF74788">
    <property type="entry name" value="Cullin repeat-like"/>
    <property type="match status" value="1"/>
</dbReference>
<evidence type="ECO:0000256" key="3">
    <source>
        <dbReference type="RuleBase" id="RU365026"/>
    </source>
</evidence>
<sequence length="421" mass="46666">MAMGRGGGRGLWSYREQTASSSSYSSPAGTVSSACTSTGSHLSSIPREAAIHLELEDSMYQEEERERRTKQIKSTVQEFFRSPSANRSVKGRGIKVLERWFTELGVGWVLHLPVADGTTYAGKLEQTCDARTWIRALAEIMESIHFTRSLFPDRSSMGLELDTTEAEEKATIRDQYRLARFIQEAMLTTMLAFVDVIAAAPADARAAGEEVLVSNGVPLLPYAKLRALLGAREVESIVGAIVSLLSVKESKAGEAIWSTMVQHTRSRTHTLEMGTQGSSDIHKGTRSVISNIKFLLFNYSSLAAVVSEPANLGKYVPQIGSVRPLDSMITEMASCLEENLANRSESFADQGLRFLFWLNNSYFVRQQNLLIDLDIFDMAQLTRKVEDYMESYLHVSWGPVLSCLLIPTTPRCFGKKLLPTA</sequence>
<proteinExistence type="inferred from homology"/>
<keyword evidence="3" id="KW-0268">Exocytosis</keyword>
<dbReference type="Proteomes" id="UP000275267">
    <property type="component" value="Unassembled WGS sequence"/>
</dbReference>
<dbReference type="GO" id="GO:0006887">
    <property type="term" value="P:exocytosis"/>
    <property type="evidence" value="ECO:0007669"/>
    <property type="project" value="UniProtKB-KW"/>
</dbReference>
<dbReference type="GO" id="GO:0015031">
    <property type="term" value="P:protein transport"/>
    <property type="evidence" value="ECO:0007669"/>
    <property type="project" value="UniProtKB-KW"/>
</dbReference>
<evidence type="ECO:0000313" key="6">
    <source>
        <dbReference type="Proteomes" id="UP000275267"/>
    </source>
</evidence>
<dbReference type="EMBL" id="PQIB02000018">
    <property type="protein sequence ID" value="RLM56227.1"/>
    <property type="molecule type" value="Genomic_DNA"/>
</dbReference>
<keyword evidence="3" id="KW-0653">Protein transport</keyword>
<gene>
    <name evidence="5" type="ORF">C2845_PM10G21770</name>
</gene>
<dbReference type="OrthoDB" id="696543at2759"/>
<keyword evidence="2 3" id="KW-0813">Transport</keyword>
<name>A0A3L6PF65_PANMI</name>
<feature type="domain" description="Exocyst complex subunit Exo70 C-terminal" evidence="4">
    <location>
        <begin position="252"/>
        <end position="406"/>
    </location>
</feature>
<comment type="function">
    <text evidence="3">Component of the exocyst complex.</text>
</comment>
<dbReference type="PANTHER" id="PTHR12542:SF170">
    <property type="entry name" value="EXOCYST SUBUNIT EXO70 FAMILY PROTEIN"/>
    <property type="match status" value="1"/>
</dbReference>
<dbReference type="InterPro" id="IPR046364">
    <property type="entry name" value="Exo70_C"/>
</dbReference>
<comment type="similarity">
    <text evidence="1 3">Belongs to the EXO70 family.</text>
</comment>
<evidence type="ECO:0000259" key="4">
    <source>
        <dbReference type="Pfam" id="PF03081"/>
    </source>
</evidence>
<dbReference type="AlphaFoldDB" id="A0A3L6PF65"/>
<dbReference type="Gene3D" id="1.20.1280.170">
    <property type="entry name" value="Exocyst complex component Exo70"/>
    <property type="match status" value="1"/>
</dbReference>
<comment type="caution">
    <text evidence="5">The sequence shown here is derived from an EMBL/GenBank/DDBJ whole genome shotgun (WGS) entry which is preliminary data.</text>
</comment>
<dbReference type="PROSITE" id="PS51257">
    <property type="entry name" value="PROKAR_LIPOPROTEIN"/>
    <property type="match status" value="1"/>
</dbReference>
<dbReference type="PANTHER" id="PTHR12542">
    <property type="entry name" value="EXOCYST COMPLEX PROTEIN EXO70"/>
    <property type="match status" value="1"/>
</dbReference>
<reference evidence="6" key="1">
    <citation type="journal article" date="2019" name="Nat. Commun.">
        <title>The genome of broomcorn millet.</title>
        <authorList>
            <person name="Zou C."/>
            <person name="Miki D."/>
            <person name="Li D."/>
            <person name="Tang Q."/>
            <person name="Xiao L."/>
            <person name="Rajput S."/>
            <person name="Deng P."/>
            <person name="Jia W."/>
            <person name="Huang R."/>
            <person name="Zhang M."/>
            <person name="Sun Y."/>
            <person name="Hu J."/>
            <person name="Fu X."/>
            <person name="Schnable P.S."/>
            <person name="Li F."/>
            <person name="Zhang H."/>
            <person name="Feng B."/>
            <person name="Zhu X."/>
            <person name="Liu R."/>
            <person name="Schnable J.C."/>
            <person name="Zhu J.-K."/>
            <person name="Zhang H."/>
        </authorList>
    </citation>
    <scope>NUCLEOTIDE SEQUENCE [LARGE SCALE GENOMIC DNA]</scope>
</reference>
<evidence type="ECO:0000256" key="1">
    <source>
        <dbReference type="ARBA" id="ARBA00006756"/>
    </source>
</evidence>
<dbReference type="InterPro" id="IPR004140">
    <property type="entry name" value="Exo70"/>
</dbReference>
<dbReference type="InterPro" id="IPR016159">
    <property type="entry name" value="Cullin_repeat-like_dom_sf"/>
</dbReference>
<dbReference type="Pfam" id="PF03081">
    <property type="entry name" value="Exo70_C"/>
    <property type="match status" value="1"/>
</dbReference>
<organism evidence="5 6">
    <name type="scientific">Panicum miliaceum</name>
    <name type="common">Proso millet</name>
    <name type="synonym">Broomcorn millet</name>
    <dbReference type="NCBI Taxonomy" id="4540"/>
    <lineage>
        <taxon>Eukaryota</taxon>
        <taxon>Viridiplantae</taxon>
        <taxon>Streptophyta</taxon>
        <taxon>Embryophyta</taxon>
        <taxon>Tracheophyta</taxon>
        <taxon>Spermatophyta</taxon>
        <taxon>Magnoliopsida</taxon>
        <taxon>Liliopsida</taxon>
        <taxon>Poales</taxon>
        <taxon>Poaceae</taxon>
        <taxon>PACMAD clade</taxon>
        <taxon>Panicoideae</taxon>
        <taxon>Panicodae</taxon>
        <taxon>Paniceae</taxon>
        <taxon>Panicinae</taxon>
        <taxon>Panicum</taxon>
        <taxon>Panicum sect. Panicum</taxon>
    </lineage>
</organism>